<feature type="chain" id="PRO_5039698937" evidence="6">
    <location>
        <begin position="24"/>
        <end position="338"/>
    </location>
</feature>
<name>A0A6C0P3G2_9BACL</name>
<protein>
    <submittedName>
        <fullName evidence="8">Iron-hydroxamate ABC transporter substrate-binding protein</fullName>
    </submittedName>
</protein>
<evidence type="ECO:0000313" key="8">
    <source>
        <dbReference type="EMBL" id="QHW32373.1"/>
    </source>
</evidence>
<organism evidence="8 9">
    <name type="scientific">Paenibacillus rhizovicinus</name>
    <dbReference type="NCBI Taxonomy" id="2704463"/>
    <lineage>
        <taxon>Bacteria</taxon>
        <taxon>Bacillati</taxon>
        <taxon>Bacillota</taxon>
        <taxon>Bacilli</taxon>
        <taxon>Bacillales</taxon>
        <taxon>Paenibacillaceae</taxon>
        <taxon>Paenibacillus</taxon>
    </lineage>
</organism>
<dbReference type="AlphaFoldDB" id="A0A6C0P3G2"/>
<dbReference type="PROSITE" id="PS51257">
    <property type="entry name" value="PROKAR_LIPOPROTEIN"/>
    <property type="match status" value="1"/>
</dbReference>
<evidence type="ECO:0000256" key="5">
    <source>
        <dbReference type="SAM" id="MobiDB-lite"/>
    </source>
</evidence>
<evidence type="ECO:0000256" key="4">
    <source>
        <dbReference type="ARBA" id="ARBA00022729"/>
    </source>
</evidence>
<dbReference type="PROSITE" id="PS50983">
    <property type="entry name" value="FE_B12_PBP"/>
    <property type="match status" value="1"/>
</dbReference>
<reference evidence="8 9" key="1">
    <citation type="submission" date="2020-02" db="EMBL/GenBank/DDBJ databases">
        <title>Paenibacillus sp. nov., isolated from rhizosphere soil of tomato.</title>
        <authorList>
            <person name="Weon H.-Y."/>
            <person name="Lee S.A."/>
        </authorList>
    </citation>
    <scope>NUCLEOTIDE SEQUENCE [LARGE SCALE GENOMIC DNA]</scope>
    <source>
        <strain evidence="8 9">14171R-81</strain>
    </source>
</reference>
<evidence type="ECO:0000256" key="6">
    <source>
        <dbReference type="SAM" id="SignalP"/>
    </source>
</evidence>
<feature type="compositionally biased region" description="Low complexity" evidence="5">
    <location>
        <begin position="32"/>
        <end position="57"/>
    </location>
</feature>
<keyword evidence="9" id="KW-1185">Reference proteome</keyword>
<dbReference type="GO" id="GO:0030288">
    <property type="term" value="C:outer membrane-bounded periplasmic space"/>
    <property type="evidence" value="ECO:0007669"/>
    <property type="project" value="TreeGrafter"/>
</dbReference>
<evidence type="ECO:0000256" key="2">
    <source>
        <dbReference type="ARBA" id="ARBA00008814"/>
    </source>
</evidence>
<evidence type="ECO:0000259" key="7">
    <source>
        <dbReference type="PROSITE" id="PS50983"/>
    </source>
</evidence>
<evidence type="ECO:0000256" key="3">
    <source>
        <dbReference type="ARBA" id="ARBA00022448"/>
    </source>
</evidence>
<comment type="subcellular location">
    <subcellularLocation>
        <location evidence="1">Cell envelope</location>
    </subcellularLocation>
</comment>
<dbReference type="CDD" id="cd01138">
    <property type="entry name" value="FeuA"/>
    <property type="match status" value="1"/>
</dbReference>
<keyword evidence="4 6" id="KW-0732">Signal</keyword>
<dbReference type="GO" id="GO:1901678">
    <property type="term" value="P:iron coordination entity transport"/>
    <property type="evidence" value="ECO:0007669"/>
    <property type="project" value="UniProtKB-ARBA"/>
</dbReference>
<feature type="domain" description="Fe/B12 periplasmic-binding" evidence="7">
    <location>
        <begin position="87"/>
        <end position="338"/>
    </location>
</feature>
<dbReference type="Proteomes" id="UP000479114">
    <property type="component" value="Chromosome"/>
</dbReference>
<dbReference type="RefSeq" id="WP_162641937.1">
    <property type="nucleotide sequence ID" value="NZ_CP048286.1"/>
</dbReference>
<accession>A0A6C0P3G2</accession>
<evidence type="ECO:0000256" key="1">
    <source>
        <dbReference type="ARBA" id="ARBA00004196"/>
    </source>
</evidence>
<dbReference type="Pfam" id="PF01497">
    <property type="entry name" value="Peripla_BP_2"/>
    <property type="match status" value="1"/>
</dbReference>
<dbReference type="PANTHER" id="PTHR30532:SF26">
    <property type="entry name" value="IRON(3+)-HYDROXAMATE-BINDING PROTEIN FHUD"/>
    <property type="match status" value="1"/>
</dbReference>
<keyword evidence="3" id="KW-0813">Transport</keyword>
<dbReference type="InterPro" id="IPR002491">
    <property type="entry name" value="ABC_transptr_periplasmic_BD"/>
</dbReference>
<sequence>MRKALFPALVALILILSACGNSANTANNAGNAAAGSNDSAANSTANNAPTGTNTSPADNTAADDASGSGTITYQAESGPVEVPANSQRVVVLASFTGDLIQLGVNVVGADAWSMKNPRFADKLKDAKEVTDEDLEKIIELDPDLIIGLDGVKNLDKLKEIAPTILYTYGKVDYLTQFLEIGKALNKEKEAQTWIDGFKTRAADAGKEIKAKIGENATVSVIENFNKQLYVYGDNWGRGTEILYQAMGLKMPQKVIDTALKDGYFALSTEVMPQFAGDYLIMSKFSDTDNSFQNTDTYKNIPAVKNGHVFEVNANEFYFNDPNTLDFQLDFFKKSFLGK</sequence>
<proteinExistence type="inferred from homology"/>
<dbReference type="Gene3D" id="3.40.50.1980">
    <property type="entry name" value="Nitrogenase molybdenum iron protein domain"/>
    <property type="match status" value="2"/>
</dbReference>
<dbReference type="SUPFAM" id="SSF53807">
    <property type="entry name" value="Helical backbone' metal receptor"/>
    <property type="match status" value="1"/>
</dbReference>
<dbReference type="PANTHER" id="PTHR30532">
    <property type="entry name" value="IRON III DICITRATE-BINDING PERIPLASMIC PROTEIN"/>
    <property type="match status" value="1"/>
</dbReference>
<dbReference type="EMBL" id="CP048286">
    <property type="protein sequence ID" value="QHW32373.1"/>
    <property type="molecule type" value="Genomic_DNA"/>
</dbReference>
<dbReference type="KEGG" id="prz:GZH47_17195"/>
<gene>
    <name evidence="8" type="ORF">GZH47_17195</name>
</gene>
<dbReference type="FunFam" id="3.40.50.1980:FF:000017">
    <property type="entry name" value="ABC transporter substrate-binding protein"/>
    <property type="match status" value="1"/>
</dbReference>
<comment type="similarity">
    <text evidence="2">Belongs to the bacterial solute-binding protein 8 family.</text>
</comment>
<feature type="signal peptide" evidence="6">
    <location>
        <begin position="1"/>
        <end position="23"/>
    </location>
</feature>
<dbReference type="InterPro" id="IPR051313">
    <property type="entry name" value="Bact_iron-sidero_bind"/>
</dbReference>
<evidence type="ECO:0000313" key="9">
    <source>
        <dbReference type="Proteomes" id="UP000479114"/>
    </source>
</evidence>
<feature type="region of interest" description="Disordered" evidence="5">
    <location>
        <begin position="32"/>
        <end position="73"/>
    </location>
</feature>